<dbReference type="Proteomes" id="UP000075243">
    <property type="component" value="Chromosome 9"/>
</dbReference>
<dbReference type="SFLD" id="SFLDS00019">
    <property type="entry name" value="Glutathione_Transferase_(cytos"/>
    <property type="match status" value="1"/>
</dbReference>
<dbReference type="SFLD" id="SFLDG00358">
    <property type="entry name" value="Main_(cytGST)"/>
    <property type="match status" value="1"/>
</dbReference>
<dbReference type="SFLD" id="SFLDG01152">
    <property type="entry name" value="Main.3:_Omega-_and_Tau-like"/>
    <property type="match status" value="1"/>
</dbReference>
<dbReference type="CDD" id="cd03185">
    <property type="entry name" value="GST_C_Tau"/>
    <property type="match status" value="1"/>
</dbReference>
<protein>
    <recommendedName>
        <fullName evidence="1">glutathione transferase</fullName>
        <ecNumber evidence="1">2.5.1.18</ecNumber>
    </recommendedName>
</protein>
<dbReference type="InterPro" id="IPR036282">
    <property type="entry name" value="Glutathione-S-Trfase_C_sf"/>
</dbReference>
<evidence type="ECO:0000256" key="2">
    <source>
        <dbReference type="ARBA" id="ARBA00022679"/>
    </source>
</evidence>
<dbReference type="InterPro" id="IPR004045">
    <property type="entry name" value="Glutathione_S-Trfase_N"/>
</dbReference>
<comment type="catalytic activity">
    <reaction evidence="4">
        <text>RX + glutathione = an S-substituted glutathione + a halide anion + H(+)</text>
        <dbReference type="Rhea" id="RHEA:16437"/>
        <dbReference type="ChEBI" id="CHEBI:15378"/>
        <dbReference type="ChEBI" id="CHEBI:16042"/>
        <dbReference type="ChEBI" id="CHEBI:17792"/>
        <dbReference type="ChEBI" id="CHEBI:57925"/>
        <dbReference type="ChEBI" id="CHEBI:90779"/>
        <dbReference type="EC" id="2.5.1.18"/>
    </reaction>
</comment>
<dbReference type="GO" id="GO:0006749">
    <property type="term" value="P:glutathione metabolic process"/>
    <property type="evidence" value="ECO:0007669"/>
    <property type="project" value="InterPro"/>
</dbReference>
<dbReference type="STRING" id="3821.A0A151T153"/>
<feature type="non-terminal residue" evidence="7">
    <location>
        <position position="1"/>
    </location>
</feature>
<dbReference type="PANTHER" id="PTHR11260:SF679">
    <property type="entry name" value="GLUTATHIONE TRANSFERASE"/>
    <property type="match status" value="1"/>
</dbReference>
<evidence type="ECO:0000256" key="3">
    <source>
        <dbReference type="ARBA" id="ARBA00025743"/>
    </source>
</evidence>
<dbReference type="Gene3D" id="3.40.30.10">
    <property type="entry name" value="Glutaredoxin"/>
    <property type="match status" value="1"/>
</dbReference>
<accession>A0A151T153</accession>
<evidence type="ECO:0000313" key="7">
    <source>
        <dbReference type="EMBL" id="KYP60728.1"/>
    </source>
</evidence>
<dbReference type="InterPro" id="IPR010987">
    <property type="entry name" value="Glutathione-S-Trfase_C-like"/>
</dbReference>
<evidence type="ECO:0000259" key="6">
    <source>
        <dbReference type="PROSITE" id="PS50405"/>
    </source>
</evidence>
<dbReference type="EMBL" id="CM003611">
    <property type="protein sequence ID" value="KYP60728.1"/>
    <property type="molecule type" value="Genomic_DNA"/>
</dbReference>
<dbReference type="GO" id="GO:0005737">
    <property type="term" value="C:cytoplasm"/>
    <property type="evidence" value="ECO:0007669"/>
    <property type="project" value="TreeGrafter"/>
</dbReference>
<dbReference type="SUPFAM" id="SSF47616">
    <property type="entry name" value="GST C-terminal domain-like"/>
    <property type="match status" value="1"/>
</dbReference>
<evidence type="ECO:0000313" key="8">
    <source>
        <dbReference type="Proteomes" id="UP000075243"/>
    </source>
</evidence>
<dbReference type="InterPro" id="IPR045073">
    <property type="entry name" value="Omega/Tau-like"/>
</dbReference>
<sequence>LARMAEIKLHGFWYSPFTWRVKWTLELKGISYENIEEDRFNMSTQLFQYNPVYKRTPVLIHDRKPICESMIIVEYIDQIWPHNPLIPTDSYEKSQAQFWVKYADDMIFAVESIVRSNNGEEKEKAIEKIWEYLRVVEVQCFNDEKNFFGGDTINIVDIAFGSIVKFLEVLEDALGVKVLEYEKFPHFHSWYNNFKNTPIIKENLPDQSKMVAFLKFTLFVMPFTSVTTLSCIGI</sequence>
<dbReference type="PANTHER" id="PTHR11260">
    <property type="entry name" value="GLUTATHIONE S-TRANSFERASE, GST, SUPERFAMILY, GST DOMAIN CONTAINING"/>
    <property type="match status" value="1"/>
</dbReference>
<dbReference type="Gene3D" id="1.20.1050.10">
    <property type="match status" value="1"/>
</dbReference>
<evidence type="ECO:0000259" key="5">
    <source>
        <dbReference type="PROSITE" id="PS50404"/>
    </source>
</evidence>
<gene>
    <name evidence="7" type="ORF">KK1_023141</name>
</gene>
<comment type="similarity">
    <text evidence="3">Belongs to the GST superfamily. Tau family.</text>
</comment>
<dbReference type="AlphaFoldDB" id="A0A151T153"/>
<dbReference type="InterPro" id="IPR004046">
    <property type="entry name" value="GST_C"/>
</dbReference>
<keyword evidence="8" id="KW-1185">Reference proteome</keyword>
<keyword evidence="2" id="KW-0808">Transferase</keyword>
<dbReference type="InterPro" id="IPR045074">
    <property type="entry name" value="GST_C_Tau"/>
</dbReference>
<dbReference type="Pfam" id="PF00043">
    <property type="entry name" value="GST_C"/>
    <property type="match status" value="1"/>
</dbReference>
<dbReference type="Gramene" id="C.cajan_22479.t">
    <property type="protein sequence ID" value="C.cajan_22479.t"/>
    <property type="gene ID" value="C.cajan_22479"/>
</dbReference>
<dbReference type="Pfam" id="PF02798">
    <property type="entry name" value="GST_N"/>
    <property type="match status" value="1"/>
</dbReference>
<dbReference type="SUPFAM" id="SSF52833">
    <property type="entry name" value="Thioredoxin-like"/>
    <property type="match status" value="1"/>
</dbReference>
<dbReference type="EC" id="2.5.1.18" evidence="1"/>
<dbReference type="InterPro" id="IPR036249">
    <property type="entry name" value="Thioredoxin-like_sf"/>
</dbReference>
<evidence type="ECO:0000256" key="1">
    <source>
        <dbReference type="ARBA" id="ARBA00012452"/>
    </source>
</evidence>
<dbReference type="PROSITE" id="PS50405">
    <property type="entry name" value="GST_CTER"/>
    <property type="match status" value="1"/>
</dbReference>
<dbReference type="FunFam" id="3.40.30.10:FF:000044">
    <property type="entry name" value="Glutathione S-transferase GSTU6"/>
    <property type="match status" value="1"/>
</dbReference>
<proteinExistence type="inferred from homology"/>
<feature type="domain" description="GST N-terminal" evidence="5">
    <location>
        <begin position="5"/>
        <end position="84"/>
    </location>
</feature>
<feature type="domain" description="GST C-terminal" evidence="6">
    <location>
        <begin position="89"/>
        <end position="223"/>
    </location>
</feature>
<organism evidence="7 8">
    <name type="scientific">Cajanus cajan</name>
    <name type="common">Pigeon pea</name>
    <name type="synonym">Cajanus indicus</name>
    <dbReference type="NCBI Taxonomy" id="3821"/>
    <lineage>
        <taxon>Eukaryota</taxon>
        <taxon>Viridiplantae</taxon>
        <taxon>Streptophyta</taxon>
        <taxon>Embryophyta</taxon>
        <taxon>Tracheophyta</taxon>
        <taxon>Spermatophyta</taxon>
        <taxon>Magnoliopsida</taxon>
        <taxon>eudicotyledons</taxon>
        <taxon>Gunneridae</taxon>
        <taxon>Pentapetalae</taxon>
        <taxon>rosids</taxon>
        <taxon>fabids</taxon>
        <taxon>Fabales</taxon>
        <taxon>Fabaceae</taxon>
        <taxon>Papilionoideae</taxon>
        <taxon>50 kb inversion clade</taxon>
        <taxon>NPAAA clade</taxon>
        <taxon>indigoferoid/millettioid clade</taxon>
        <taxon>Phaseoleae</taxon>
        <taxon>Cajanus</taxon>
    </lineage>
</organism>
<dbReference type="InterPro" id="IPR040079">
    <property type="entry name" value="Glutathione_S-Trfase"/>
</dbReference>
<dbReference type="GO" id="GO:0004364">
    <property type="term" value="F:glutathione transferase activity"/>
    <property type="evidence" value="ECO:0007669"/>
    <property type="project" value="UniProtKB-EC"/>
</dbReference>
<reference evidence="7 8" key="1">
    <citation type="journal article" date="2012" name="Nat. Biotechnol.">
        <title>Draft genome sequence of pigeonpea (Cajanus cajan), an orphan legume crop of resource-poor farmers.</title>
        <authorList>
            <person name="Varshney R.K."/>
            <person name="Chen W."/>
            <person name="Li Y."/>
            <person name="Bharti A.K."/>
            <person name="Saxena R.K."/>
            <person name="Schlueter J.A."/>
            <person name="Donoghue M.T."/>
            <person name="Azam S."/>
            <person name="Fan G."/>
            <person name="Whaley A.M."/>
            <person name="Farmer A.D."/>
            <person name="Sheridan J."/>
            <person name="Iwata A."/>
            <person name="Tuteja R."/>
            <person name="Penmetsa R.V."/>
            <person name="Wu W."/>
            <person name="Upadhyaya H.D."/>
            <person name="Yang S.P."/>
            <person name="Shah T."/>
            <person name="Saxena K.B."/>
            <person name="Michael T."/>
            <person name="McCombie W.R."/>
            <person name="Yang B."/>
            <person name="Zhang G."/>
            <person name="Yang H."/>
            <person name="Wang J."/>
            <person name="Spillane C."/>
            <person name="Cook D.R."/>
            <person name="May G.D."/>
            <person name="Xu X."/>
            <person name="Jackson S.A."/>
        </authorList>
    </citation>
    <scope>NUCLEOTIDE SEQUENCE [LARGE SCALE GENOMIC DNA]</scope>
    <source>
        <strain evidence="8">cv. Asha</strain>
    </source>
</reference>
<dbReference type="OMA" id="HEWFENF"/>
<name>A0A151T153_CAJCA</name>
<dbReference type="PROSITE" id="PS50404">
    <property type="entry name" value="GST_NTER"/>
    <property type="match status" value="1"/>
</dbReference>
<dbReference type="CDD" id="cd03058">
    <property type="entry name" value="GST_N_Tau"/>
    <property type="match status" value="1"/>
</dbReference>
<evidence type="ECO:0000256" key="4">
    <source>
        <dbReference type="ARBA" id="ARBA00047960"/>
    </source>
</evidence>